<dbReference type="SUPFAM" id="SSF54427">
    <property type="entry name" value="NTF2-like"/>
    <property type="match status" value="1"/>
</dbReference>
<evidence type="ECO:0000313" key="2">
    <source>
        <dbReference type="EMBL" id="REG84492.1"/>
    </source>
</evidence>
<dbReference type="OrthoDB" id="1444594at2"/>
<name>A0A3E0DQI0_9BACT</name>
<comment type="caution">
    <text evidence="2">The sequence shown here is derived from an EMBL/GenBank/DDBJ whole genome shotgun (WGS) entry which is preliminary data.</text>
</comment>
<reference evidence="2 3" key="1">
    <citation type="submission" date="2018-08" db="EMBL/GenBank/DDBJ databases">
        <title>Genomic Encyclopedia of Archaeal and Bacterial Type Strains, Phase II (KMG-II): from individual species to whole genera.</title>
        <authorList>
            <person name="Goeker M."/>
        </authorList>
    </citation>
    <scope>NUCLEOTIDE SEQUENCE [LARGE SCALE GENOMIC DNA]</scope>
    <source>
        <strain evidence="2 3">DSM 15986</strain>
    </source>
</reference>
<dbReference type="Proteomes" id="UP000256405">
    <property type="component" value="Unassembled WGS sequence"/>
</dbReference>
<dbReference type="InterPro" id="IPR032710">
    <property type="entry name" value="NTF2-like_dom_sf"/>
</dbReference>
<keyword evidence="1" id="KW-0732">Signal</keyword>
<sequence length="151" mass="16951">MKLSHIPFILLIGFAQAGFAQTSDKQKVDSNEILHLINQYSAARDNRDTVLLRQILTVDVDQLVSSGEWRNGIDTAVKGMLSSSTSNPGDRKLTVEKIKFLSENAALVDARYIITNPDQTMRKMWSSFVVVRNKKNWQISAIRNMLPTSGN</sequence>
<gene>
    <name evidence="2" type="ORF">C8N25_11567</name>
</gene>
<evidence type="ECO:0000313" key="3">
    <source>
        <dbReference type="Proteomes" id="UP000256405"/>
    </source>
</evidence>
<evidence type="ECO:0000256" key="1">
    <source>
        <dbReference type="SAM" id="SignalP"/>
    </source>
</evidence>
<dbReference type="EMBL" id="QUNF01000015">
    <property type="protein sequence ID" value="REG84492.1"/>
    <property type="molecule type" value="Genomic_DNA"/>
</dbReference>
<organism evidence="2 3">
    <name type="scientific">Algoriphagus antarcticus</name>
    <dbReference type="NCBI Taxonomy" id="238540"/>
    <lineage>
        <taxon>Bacteria</taxon>
        <taxon>Pseudomonadati</taxon>
        <taxon>Bacteroidota</taxon>
        <taxon>Cytophagia</taxon>
        <taxon>Cytophagales</taxon>
        <taxon>Cyclobacteriaceae</taxon>
        <taxon>Algoriphagus</taxon>
    </lineage>
</organism>
<feature type="chain" id="PRO_5017621242" evidence="1">
    <location>
        <begin position="21"/>
        <end position="151"/>
    </location>
</feature>
<keyword evidence="3" id="KW-1185">Reference proteome</keyword>
<feature type="signal peptide" evidence="1">
    <location>
        <begin position="1"/>
        <end position="20"/>
    </location>
</feature>
<dbReference type="Gene3D" id="3.10.450.50">
    <property type="match status" value="1"/>
</dbReference>
<protein>
    <submittedName>
        <fullName evidence="2">Uncharacterized protein (TIGR02246 family)</fullName>
    </submittedName>
</protein>
<accession>A0A3E0DQI0</accession>
<proteinExistence type="predicted"/>
<dbReference type="AlphaFoldDB" id="A0A3E0DQI0"/>
<dbReference type="RefSeq" id="WP_086541300.1">
    <property type="nucleotide sequence ID" value="NZ_MSSW01000023.1"/>
</dbReference>